<feature type="region of interest" description="Disordered" evidence="1">
    <location>
        <begin position="1"/>
        <end position="38"/>
    </location>
</feature>
<feature type="compositionally biased region" description="Polar residues" evidence="1">
    <location>
        <begin position="29"/>
        <end position="38"/>
    </location>
</feature>
<evidence type="ECO:0000313" key="3">
    <source>
        <dbReference type="Proteomes" id="UP000242791"/>
    </source>
</evidence>
<feature type="compositionally biased region" description="Pro residues" evidence="1">
    <location>
        <begin position="1"/>
        <end position="11"/>
    </location>
</feature>
<gene>
    <name evidence="2" type="ORF">ACJ73_01767</name>
</gene>
<dbReference type="EMBL" id="LGTZ01000169">
    <property type="protein sequence ID" value="OJD26846.1"/>
    <property type="molecule type" value="Genomic_DNA"/>
</dbReference>
<reference evidence="2 3" key="1">
    <citation type="submission" date="2015-08" db="EMBL/GenBank/DDBJ databases">
        <title>Emmonsia species relationships and genome sequence.</title>
        <authorList>
            <person name="Cuomo C.A."/>
            <person name="Schwartz I.S."/>
            <person name="Kenyon C."/>
            <person name="De Hoog G.S."/>
            <person name="Govender N.P."/>
            <person name="Botha A."/>
            <person name="Moreno L."/>
            <person name="De Vries M."/>
            <person name="Munoz J.F."/>
            <person name="Stielow J.B."/>
        </authorList>
    </citation>
    <scope>NUCLEOTIDE SEQUENCE [LARGE SCALE GENOMIC DNA]</scope>
    <source>
        <strain evidence="2 3">EI222</strain>
    </source>
</reference>
<comment type="caution">
    <text evidence="2">The sequence shown here is derived from an EMBL/GenBank/DDBJ whole genome shotgun (WGS) entry which is preliminary data.</text>
</comment>
<sequence>MGILTNPPPQPDDLYTQQSPHDPPPQPDGRQTQPSSNECDFPELIISIELGSASAPNTQFSLDDVFYQLMDRWLVKHGNSCQTVSASHLTMAAHDARSAASEAGALIRDRFFQYLQDTCEENSKLRARKDSETLGDEELWCYAQCVLSFKLGMRGTMLVDGRGSYALNGRPQPIVFRSFVPCGEVRGLFYLDLHGEQRSYTLLFQSRDLSDLESLGIDLLHG</sequence>
<protein>
    <submittedName>
        <fullName evidence="2">Uncharacterized protein</fullName>
    </submittedName>
</protein>
<evidence type="ECO:0000313" key="2">
    <source>
        <dbReference type="EMBL" id="OJD26846.1"/>
    </source>
</evidence>
<keyword evidence="3" id="KW-1185">Reference proteome</keyword>
<organism evidence="2 3">
    <name type="scientific">Blastomyces percursus</name>
    <dbReference type="NCBI Taxonomy" id="1658174"/>
    <lineage>
        <taxon>Eukaryota</taxon>
        <taxon>Fungi</taxon>
        <taxon>Dikarya</taxon>
        <taxon>Ascomycota</taxon>
        <taxon>Pezizomycotina</taxon>
        <taxon>Eurotiomycetes</taxon>
        <taxon>Eurotiomycetidae</taxon>
        <taxon>Onygenales</taxon>
        <taxon>Ajellomycetaceae</taxon>
        <taxon>Blastomyces</taxon>
    </lineage>
</organism>
<accession>A0A1J9QDE2</accession>
<dbReference type="VEuPathDB" id="FungiDB:ACJ73_01767"/>
<proteinExistence type="predicted"/>
<name>A0A1J9QDE2_9EURO</name>
<evidence type="ECO:0000256" key="1">
    <source>
        <dbReference type="SAM" id="MobiDB-lite"/>
    </source>
</evidence>
<dbReference type="AlphaFoldDB" id="A0A1J9QDE2"/>
<dbReference type="Proteomes" id="UP000242791">
    <property type="component" value="Unassembled WGS sequence"/>
</dbReference>